<comment type="caution">
    <text evidence="1">The sequence shown here is derived from an EMBL/GenBank/DDBJ whole genome shotgun (WGS) entry which is preliminary data.</text>
</comment>
<dbReference type="EMBL" id="JYFQ01000106">
    <property type="protein sequence ID" value="KKZ12570.1"/>
    <property type="molecule type" value="Genomic_DNA"/>
</dbReference>
<dbReference type="AlphaFoldDB" id="A0A0G8AW22"/>
<reference evidence="1 2" key="2">
    <citation type="submission" date="2015-05" db="EMBL/GenBank/DDBJ databases">
        <title>Lifestyle Evolution in Cyanobacterial Symbionts of Sponges.</title>
        <authorList>
            <person name="Burgsdorf I."/>
            <person name="Slaby B.M."/>
            <person name="Handley K.M."/>
            <person name="Haber M."/>
            <person name="Blom J."/>
            <person name="Marshall C.W."/>
            <person name="Gilbert J.A."/>
            <person name="Hentschel U."/>
            <person name="Steindler L."/>
        </authorList>
    </citation>
    <scope>NUCLEOTIDE SEQUENCE [LARGE SCALE GENOMIC DNA]</scope>
    <source>
        <strain evidence="1">15L</strain>
    </source>
</reference>
<accession>A0A0G8AW22</accession>
<dbReference type="PATRIC" id="fig|1608419.3.peg.75"/>
<sequence length="82" mass="9441">MHPLDEILQTWRQEAAQATFSRRRDMGTAFEELCIAFLRHDPMHRQRTSARCNIDDLGQPLVTMGAGSSRALFVRSPLMLWP</sequence>
<organism evidence="1 2">
    <name type="scientific">Candidatus Synechococcus spongiarum 15L</name>
    <dbReference type="NCBI Taxonomy" id="1608419"/>
    <lineage>
        <taxon>Bacteria</taxon>
        <taxon>Bacillati</taxon>
        <taxon>Cyanobacteriota</taxon>
        <taxon>Cyanophyceae</taxon>
        <taxon>Synechococcales</taxon>
        <taxon>Synechococcaceae</taxon>
        <taxon>Synechococcus</taxon>
    </lineage>
</organism>
<gene>
    <name evidence="1" type="ORF">TQ37_05360</name>
</gene>
<name>A0A0G8AW22_9SYNE</name>
<proteinExistence type="predicted"/>
<evidence type="ECO:0000313" key="2">
    <source>
        <dbReference type="Proteomes" id="UP000035037"/>
    </source>
</evidence>
<evidence type="ECO:0000313" key="1">
    <source>
        <dbReference type="EMBL" id="KKZ12570.1"/>
    </source>
</evidence>
<dbReference type="Proteomes" id="UP000035037">
    <property type="component" value="Unassembled WGS sequence"/>
</dbReference>
<protein>
    <submittedName>
        <fullName evidence="1">Uncharacterized protein</fullName>
    </submittedName>
</protein>
<reference evidence="1 2" key="1">
    <citation type="submission" date="2015-02" db="EMBL/GenBank/DDBJ databases">
        <authorList>
            <person name="Slaby B."/>
            <person name="Hentschel U."/>
        </authorList>
    </citation>
    <scope>NUCLEOTIDE SEQUENCE [LARGE SCALE GENOMIC DNA]</scope>
    <source>
        <strain evidence="1">15L</strain>
    </source>
</reference>